<feature type="domain" description="UDP-glucose/GDP-mannose dehydrogenase N-terminal" evidence="3">
    <location>
        <begin position="45"/>
        <end position="134"/>
    </location>
</feature>
<dbReference type="SUPFAM" id="SSF48179">
    <property type="entry name" value="6-phosphogluconate dehydrogenase C-terminal domain-like"/>
    <property type="match status" value="1"/>
</dbReference>
<evidence type="ECO:0000256" key="1">
    <source>
        <dbReference type="ARBA" id="ARBA00006601"/>
    </source>
</evidence>
<sequence>MKIGIIGNGFVGKATMQLECNDVEIYAYDINPEMCKPKGTSLNDMINCEIIFISVPTPMKENGECFLDIVQSVVNDLNKIDYDGHIVLRSTIPVGTSDSLNCFFMPEFLTEKNYLQDFINNKDWIFGLKNDEKQDEIFKDKITTLFSLAHKNKKITNNNIHFVMNKEAEMIKLFKNSFLATKISFCNEMYQFCQTHNITYENVRKLACNDERILHSHSYVPGHDGKKGYGGTCFPKDVTSLIFEMEKLNVTPHVLNSVKYRNDNIDRKEKDWELQKGRTIV</sequence>
<evidence type="ECO:0000259" key="2">
    <source>
        <dbReference type="Pfam" id="PF00984"/>
    </source>
</evidence>
<dbReference type="PANTHER" id="PTHR43750:SF3">
    <property type="entry name" value="UDP-GLUCOSE 6-DEHYDROGENASE TUAD"/>
    <property type="match status" value="1"/>
</dbReference>
<comment type="similarity">
    <text evidence="1">Belongs to the UDP-glucose/GDP-mannose dehydrogenase family.</text>
</comment>
<feature type="domain" description="UDP-glucose/GDP-mannose dehydrogenase dimerisation" evidence="2">
    <location>
        <begin position="166"/>
        <end position="263"/>
    </location>
</feature>
<dbReference type="InterPro" id="IPR008927">
    <property type="entry name" value="6-PGluconate_DH-like_C_sf"/>
</dbReference>
<protein>
    <recommendedName>
        <fullName evidence="5">UDP-glucose/GDP-mannose dehydrogenase dimerisation domain-containing protein</fullName>
    </recommendedName>
</protein>
<evidence type="ECO:0008006" key="5">
    <source>
        <dbReference type="Google" id="ProtNLM"/>
    </source>
</evidence>
<dbReference type="Pfam" id="PF00984">
    <property type="entry name" value="UDPG_MGDP_dh"/>
    <property type="match status" value="1"/>
</dbReference>
<accession>A0A6C0EFU3</accession>
<organism evidence="4">
    <name type="scientific">viral metagenome</name>
    <dbReference type="NCBI Taxonomy" id="1070528"/>
    <lineage>
        <taxon>unclassified sequences</taxon>
        <taxon>metagenomes</taxon>
        <taxon>organismal metagenomes</taxon>
    </lineage>
</organism>
<dbReference type="GO" id="GO:0016616">
    <property type="term" value="F:oxidoreductase activity, acting on the CH-OH group of donors, NAD or NADP as acceptor"/>
    <property type="evidence" value="ECO:0007669"/>
    <property type="project" value="InterPro"/>
</dbReference>
<dbReference type="SUPFAM" id="SSF51735">
    <property type="entry name" value="NAD(P)-binding Rossmann-fold domains"/>
    <property type="match status" value="1"/>
</dbReference>
<dbReference type="Gene3D" id="3.40.50.720">
    <property type="entry name" value="NAD(P)-binding Rossmann-like Domain"/>
    <property type="match status" value="2"/>
</dbReference>
<dbReference type="Gene3D" id="1.20.5.100">
    <property type="entry name" value="Cytochrome c1, transmembrane anchor, C-terminal"/>
    <property type="match status" value="1"/>
</dbReference>
<dbReference type="AlphaFoldDB" id="A0A6C0EFU3"/>
<dbReference type="PANTHER" id="PTHR43750">
    <property type="entry name" value="UDP-GLUCOSE 6-DEHYDROGENASE TUAD"/>
    <property type="match status" value="1"/>
</dbReference>
<dbReference type="InterPro" id="IPR001732">
    <property type="entry name" value="UDP-Glc/GDP-Man_DH_N"/>
</dbReference>
<name>A0A6C0EFU3_9ZZZZ</name>
<dbReference type="InterPro" id="IPR036291">
    <property type="entry name" value="NAD(P)-bd_dom_sf"/>
</dbReference>
<evidence type="ECO:0000259" key="3">
    <source>
        <dbReference type="Pfam" id="PF03721"/>
    </source>
</evidence>
<proteinExistence type="inferred from homology"/>
<dbReference type="GO" id="GO:0051287">
    <property type="term" value="F:NAD binding"/>
    <property type="evidence" value="ECO:0007669"/>
    <property type="project" value="InterPro"/>
</dbReference>
<dbReference type="EMBL" id="MN738851">
    <property type="protein sequence ID" value="QHT27994.1"/>
    <property type="molecule type" value="Genomic_DNA"/>
</dbReference>
<dbReference type="InterPro" id="IPR014026">
    <property type="entry name" value="UDP-Glc/GDP-Man_DH_dimer"/>
</dbReference>
<dbReference type="Pfam" id="PF03721">
    <property type="entry name" value="UDPG_MGDP_dh_N"/>
    <property type="match status" value="1"/>
</dbReference>
<reference evidence="4" key="1">
    <citation type="journal article" date="2020" name="Nature">
        <title>Giant virus diversity and host interactions through global metagenomics.</title>
        <authorList>
            <person name="Schulz F."/>
            <person name="Roux S."/>
            <person name="Paez-Espino D."/>
            <person name="Jungbluth S."/>
            <person name="Walsh D.A."/>
            <person name="Denef V.J."/>
            <person name="McMahon K.D."/>
            <person name="Konstantinidis K.T."/>
            <person name="Eloe-Fadrosh E.A."/>
            <person name="Kyrpides N.C."/>
            <person name="Woyke T."/>
        </authorList>
    </citation>
    <scope>NUCLEOTIDE SEQUENCE</scope>
    <source>
        <strain evidence="4">GVMAG-M-3300001348-25</strain>
    </source>
</reference>
<evidence type="ECO:0000313" key="4">
    <source>
        <dbReference type="EMBL" id="QHT27994.1"/>
    </source>
</evidence>